<dbReference type="GO" id="GO:0006139">
    <property type="term" value="P:nucleobase-containing compound metabolic process"/>
    <property type="evidence" value="ECO:0007669"/>
    <property type="project" value="InterPro"/>
</dbReference>
<dbReference type="SMART" id="SM00474">
    <property type="entry name" value="35EXOc"/>
    <property type="match status" value="1"/>
</dbReference>
<dbReference type="SUPFAM" id="SSF47819">
    <property type="entry name" value="HRDC-like"/>
    <property type="match status" value="1"/>
</dbReference>
<evidence type="ECO:0000313" key="4">
    <source>
        <dbReference type="Proteomes" id="UP001224674"/>
    </source>
</evidence>
<dbReference type="Proteomes" id="UP001224674">
    <property type="component" value="Chromosome"/>
</dbReference>
<accession>A0AAJ6AQE5</accession>
<dbReference type="EMBL" id="CP122566">
    <property type="protein sequence ID" value="WGH93924.1"/>
    <property type="molecule type" value="Genomic_DNA"/>
</dbReference>
<dbReference type="Gene3D" id="1.10.150.80">
    <property type="entry name" value="HRDC domain"/>
    <property type="match status" value="2"/>
</dbReference>
<keyword evidence="4" id="KW-1185">Reference proteome</keyword>
<dbReference type="Pfam" id="PF01612">
    <property type="entry name" value="DNA_pol_A_exo1"/>
    <property type="match status" value="1"/>
</dbReference>
<organism evidence="3 4">
    <name type="scientific">Auritidibacter ignavus</name>
    <dbReference type="NCBI Taxonomy" id="678932"/>
    <lineage>
        <taxon>Bacteria</taxon>
        <taxon>Bacillati</taxon>
        <taxon>Actinomycetota</taxon>
        <taxon>Actinomycetes</taxon>
        <taxon>Micrococcales</taxon>
        <taxon>Micrococcaceae</taxon>
        <taxon>Auritidibacter</taxon>
    </lineage>
</organism>
<evidence type="ECO:0000259" key="2">
    <source>
        <dbReference type="PROSITE" id="PS50967"/>
    </source>
</evidence>
<evidence type="ECO:0000256" key="1">
    <source>
        <dbReference type="SAM" id="MobiDB-lite"/>
    </source>
</evidence>
<name>A0AAJ6AQE5_9MICC</name>
<dbReference type="CDD" id="cd06142">
    <property type="entry name" value="RNaseD_exo"/>
    <property type="match status" value="1"/>
</dbReference>
<dbReference type="Gene3D" id="3.30.420.10">
    <property type="entry name" value="Ribonuclease H-like superfamily/Ribonuclease H"/>
    <property type="match status" value="1"/>
</dbReference>
<dbReference type="AlphaFoldDB" id="A0AAJ6AQE5"/>
<feature type="compositionally biased region" description="Basic and acidic residues" evidence="1">
    <location>
        <begin position="321"/>
        <end position="337"/>
    </location>
</feature>
<gene>
    <name evidence="3" type="ORF">QDX21_03755</name>
</gene>
<dbReference type="RefSeq" id="WP_233487856.1">
    <property type="nucleotide sequence ID" value="NZ_CP122566.1"/>
</dbReference>
<dbReference type="InterPro" id="IPR002562">
    <property type="entry name" value="3'-5'_exonuclease_dom"/>
</dbReference>
<dbReference type="PANTHER" id="PTHR47649">
    <property type="entry name" value="RIBONUCLEASE D"/>
    <property type="match status" value="1"/>
</dbReference>
<dbReference type="InterPro" id="IPR044876">
    <property type="entry name" value="HRDC_dom_sf"/>
</dbReference>
<evidence type="ECO:0000313" key="3">
    <source>
        <dbReference type="EMBL" id="WGH93924.1"/>
    </source>
</evidence>
<dbReference type="GO" id="GO:0003676">
    <property type="term" value="F:nucleic acid binding"/>
    <property type="evidence" value="ECO:0007669"/>
    <property type="project" value="InterPro"/>
</dbReference>
<feature type="region of interest" description="Disordered" evidence="1">
    <location>
        <begin position="321"/>
        <end position="348"/>
    </location>
</feature>
<feature type="domain" description="HRDC" evidence="2">
    <location>
        <begin position="249"/>
        <end position="329"/>
    </location>
</feature>
<dbReference type="InterPro" id="IPR012337">
    <property type="entry name" value="RNaseH-like_sf"/>
</dbReference>
<dbReference type="InterPro" id="IPR041605">
    <property type="entry name" value="Exo_C"/>
</dbReference>
<dbReference type="SUPFAM" id="SSF53098">
    <property type="entry name" value="Ribonuclease H-like"/>
    <property type="match status" value="1"/>
</dbReference>
<dbReference type="InterPro" id="IPR036397">
    <property type="entry name" value="RNaseH_sf"/>
</dbReference>
<dbReference type="GO" id="GO:0000166">
    <property type="term" value="F:nucleotide binding"/>
    <property type="evidence" value="ECO:0007669"/>
    <property type="project" value="InterPro"/>
</dbReference>
<dbReference type="SMART" id="SM00341">
    <property type="entry name" value="HRDC"/>
    <property type="match status" value="1"/>
</dbReference>
<sequence length="441" mass="49129">MLVYHRFLKASQFSLEHEGRNIILTTNAESEAPVLITEPAEGIPELTDTPEGLTECAEALRAGSGPVAIDTERASGFRYGQRAFLVQLKREGSGIWLIDPEPLENLDIIQQAIGDTEWILHAATQDLGCLADCGLRPCTLFDTELAGRLCGFQKVNLAALLQRTLGITLAKEHSAADWSQRPLPEQMRNYAALDVEYLVPLRAQMIRTLRRQDKLEIAAEEFEALTAWQPPEPPHEPWRRTSGIHRVKSPQQLAIVRALWHARDELGRQEDVFPGRLLPDRAIIAAATAQPATAGELMNTKGFTGRAAGREKDRWLEAIRRGVAEGRDPATRPEKKPAGSGGPPPVKRWKSLDELAARRFATCKVRLTRQAEAMGVPLENLLLPSTLRDLCWRPPSPITPETVEEYLKDRGARNWQVWACSAIITVALLDPDPWESDDEQP</sequence>
<protein>
    <submittedName>
        <fullName evidence="3">HRDC domain-containing protein</fullName>
    </submittedName>
</protein>
<dbReference type="InterPro" id="IPR010997">
    <property type="entry name" value="HRDC-like_sf"/>
</dbReference>
<dbReference type="InterPro" id="IPR051086">
    <property type="entry name" value="RNase_D-like"/>
</dbReference>
<dbReference type="Pfam" id="PF18305">
    <property type="entry name" value="DNA_pol_A_exoN"/>
    <property type="match status" value="1"/>
</dbReference>
<reference evidence="3 4" key="1">
    <citation type="submission" date="2023-03" db="EMBL/GenBank/DDBJ databases">
        <title>Complete genome sequences of several Auritidibacter ignavus strains isolated from ear infections.</title>
        <authorList>
            <person name="Baehr T."/>
            <person name="Baumhoegger A.M."/>
        </authorList>
    </citation>
    <scope>NUCLEOTIDE SEQUENCE [LARGE SCALE GENOMIC DNA]</scope>
    <source>
        <strain evidence="3 4">BABAE-6</strain>
    </source>
</reference>
<dbReference type="InterPro" id="IPR002121">
    <property type="entry name" value="HRDC_dom"/>
</dbReference>
<dbReference type="GO" id="GO:0008408">
    <property type="term" value="F:3'-5' exonuclease activity"/>
    <property type="evidence" value="ECO:0007669"/>
    <property type="project" value="InterPro"/>
</dbReference>
<proteinExistence type="predicted"/>
<dbReference type="PANTHER" id="PTHR47649:SF1">
    <property type="entry name" value="RIBONUCLEASE D"/>
    <property type="match status" value="1"/>
</dbReference>
<dbReference type="PROSITE" id="PS50967">
    <property type="entry name" value="HRDC"/>
    <property type="match status" value="1"/>
</dbReference>
<dbReference type="Pfam" id="PF00570">
    <property type="entry name" value="HRDC"/>
    <property type="match status" value="1"/>
</dbReference>